<dbReference type="EMBL" id="KQ971312">
    <property type="protein sequence ID" value="EEZ98634.1"/>
    <property type="molecule type" value="Genomic_DNA"/>
</dbReference>
<dbReference type="Gene3D" id="3.40.50.1240">
    <property type="entry name" value="Phosphoglycerate mutase-like"/>
    <property type="match status" value="1"/>
</dbReference>
<dbReference type="AlphaFoldDB" id="D6WAI1"/>
<evidence type="ECO:0000256" key="5">
    <source>
        <dbReference type="ARBA" id="ARBA00022801"/>
    </source>
</evidence>
<dbReference type="EC" id="3.1.3.2" evidence="3"/>
<keyword evidence="10" id="KW-1185">Reference proteome</keyword>
<reference evidence="9 10" key="2">
    <citation type="journal article" date="2010" name="Nucleic Acids Res.">
        <title>BeetleBase in 2010: revisions to provide comprehensive genomic information for Tribolium castaneum.</title>
        <authorList>
            <person name="Kim H.S."/>
            <person name="Murphy T."/>
            <person name="Xia J."/>
            <person name="Caragea D."/>
            <person name="Park Y."/>
            <person name="Beeman R.W."/>
            <person name="Lorenzen M.D."/>
            <person name="Butcher S."/>
            <person name="Manak J.R."/>
            <person name="Brown S.J."/>
        </authorList>
    </citation>
    <scope>GENOME REANNOTATION</scope>
    <source>
        <strain evidence="9 10">Georgia GA2</strain>
    </source>
</reference>
<evidence type="ECO:0000256" key="2">
    <source>
        <dbReference type="ARBA" id="ARBA00005375"/>
    </source>
</evidence>
<dbReference type="InterPro" id="IPR050645">
    <property type="entry name" value="Histidine_acid_phosphatase"/>
</dbReference>
<feature type="signal peptide" evidence="8">
    <location>
        <begin position="1"/>
        <end position="21"/>
    </location>
</feature>
<dbReference type="SUPFAM" id="SSF53254">
    <property type="entry name" value="Phosphoglycerate mutase-like"/>
    <property type="match status" value="1"/>
</dbReference>
<dbReference type="PROSITE" id="PS00616">
    <property type="entry name" value="HIS_ACID_PHOSPHAT_1"/>
    <property type="match status" value="1"/>
</dbReference>
<dbReference type="InterPro" id="IPR000560">
    <property type="entry name" value="His_Pase_clade-2"/>
</dbReference>
<dbReference type="OrthoDB" id="10257284at2759"/>
<dbReference type="Proteomes" id="UP000007266">
    <property type="component" value="Linkage group 2"/>
</dbReference>
<dbReference type="PANTHER" id="PTHR11567:SF211">
    <property type="entry name" value="PROSTATIC ACID PHOSPHATASE"/>
    <property type="match status" value="1"/>
</dbReference>
<dbReference type="HOGENOM" id="CLU_030431_1_1_1"/>
<name>D6WAI1_TRICA</name>
<dbReference type="PhylomeDB" id="D6WAI1"/>
<evidence type="ECO:0000313" key="10">
    <source>
        <dbReference type="Proteomes" id="UP000007266"/>
    </source>
</evidence>
<evidence type="ECO:0000256" key="8">
    <source>
        <dbReference type="SAM" id="SignalP"/>
    </source>
</evidence>
<keyword evidence="6" id="KW-1015">Disulfide bond</keyword>
<feature type="chain" id="PRO_5003089118" description="acid phosphatase" evidence="8">
    <location>
        <begin position="22"/>
        <end position="365"/>
    </location>
</feature>
<reference evidence="9 10" key="1">
    <citation type="journal article" date="2008" name="Nature">
        <title>The genome of the model beetle and pest Tribolium castaneum.</title>
        <authorList>
            <consortium name="Tribolium Genome Sequencing Consortium"/>
            <person name="Richards S."/>
            <person name="Gibbs R.A."/>
            <person name="Weinstock G.M."/>
            <person name="Brown S.J."/>
            <person name="Denell R."/>
            <person name="Beeman R.W."/>
            <person name="Gibbs R."/>
            <person name="Beeman R.W."/>
            <person name="Brown S.J."/>
            <person name="Bucher G."/>
            <person name="Friedrich M."/>
            <person name="Grimmelikhuijzen C.J."/>
            <person name="Klingler M."/>
            <person name="Lorenzen M."/>
            <person name="Richards S."/>
            <person name="Roth S."/>
            <person name="Schroder R."/>
            <person name="Tautz D."/>
            <person name="Zdobnov E.M."/>
            <person name="Muzny D."/>
            <person name="Gibbs R.A."/>
            <person name="Weinstock G.M."/>
            <person name="Attaway T."/>
            <person name="Bell S."/>
            <person name="Buhay C.J."/>
            <person name="Chandrabose M.N."/>
            <person name="Chavez D."/>
            <person name="Clerk-Blankenburg K.P."/>
            <person name="Cree A."/>
            <person name="Dao M."/>
            <person name="Davis C."/>
            <person name="Chacko J."/>
            <person name="Dinh H."/>
            <person name="Dugan-Rocha S."/>
            <person name="Fowler G."/>
            <person name="Garner T.T."/>
            <person name="Garnes J."/>
            <person name="Gnirke A."/>
            <person name="Hawes A."/>
            <person name="Hernandez J."/>
            <person name="Hines S."/>
            <person name="Holder M."/>
            <person name="Hume J."/>
            <person name="Jhangiani S.N."/>
            <person name="Joshi V."/>
            <person name="Khan Z.M."/>
            <person name="Jackson L."/>
            <person name="Kovar C."/>
            <person name="Kowis A."/>
            <person name="Lee S."/>
            <person name="Lewis L.R."/>
            <person name="Margolis J."/>
            <person name="Morgan M."/>
            <person name="Nazareth L.V."/>
            <person name="Nguyen N."/>
            <person name="Okwuonu G."/>
            <person name="Parker D."/>
            <person name="Richards S."/>
            <person name="Ruiz S.J."/>
            <person name="Santibanez J."/>
            <person name="Savard J."/>
            <person name="Scherer S.E."/>
            <person name="Schneider B."/>
            <person name="Sodergren E."/>
            <person name="Tautz D."/>
            <person name="Vattahil S."/>
            <person name="Villasana D."/>
            <person name="White C.S."/>
            <person name="Wright R."/>
            <person name="Park Y."/>
            <person name="Beeman R.W."/>
            <person name="Lord J."/>
            <person name="Oppert B."/>
            <person name="Lorenzen M."/>
            <person name="Brown S."/>
            <person name="Wang L."/>
            <person name="Savard J."/>
            <person name="Tautz D."/>
            <person name="Richards S."/>
            <person name="Weinstock G."/>
            <person name="Gibbs R.A."/>
            <person name="Liu Y."/>
            <person name="Worley K."/>
            <person name="Weinstock G."/>
            <person name="Elsik C.G."/>
            <person name="Reese J.T."/>
            <person name="Elhaik E."/>
            <person name="Landan G."/>
            <person name="Graur D."/>
            <person name="Arensburger P."/>
            <person name="Atkinson P."/>
            <person name="Beeman R.W."/>
            <person name="Beidler J."/>
            <person name="Brown S.J."/>
            <person name="Demuth J.P."/>
            <person name="Drury D.W."/>
            <person name="Du Y.Z."/>
            <person name="Fujiwara H."/>
            <person name="Lorenzen M."/>
            <person name="Maselli V."/>
            <person name="Osanai M."/>
            <person name="Park Y."/>
            <person name="Robertson H.M."/>
            <person name="Tu Z."/>
            <person name="Wang J.J."/>
            <person name="Wang S."/>
            <person name="Richards S."/>
            <person name="Song H."/>
            <person name="Zhang L."/>
            <person name="Sodergren E."/>
            <person name="Werner D."/>
            <person name="Stanke M."/>
            <person name="Morgenstern B."/>
            <person name="Solovyev V."/>
            <person name="Kosarev P."/>
            <person name="Brown G."/>
            <person name="Chen H.C."/>
            <person name="Ermolaeva O."/>
            <person name="Hlavina W."/>
            <person name="Kapustin Y."/>
            <person name="Kiryutin B."/>
            <person name="Kitts P."/>
            <person name="Maglott D."/>
            <person name="Pruitt K."/>
            <person name="Sapojnikov V."/>
            <person name="Souvorov A."/>
            <person name="Mackey A.J."/>
            <person name="Waterhouse R.M."/>
            <person name="Wyder S."/>
            <person name="Zdobnov E.M."/>
            <person name="Zdobnov E.M."/>
            <person name="Wyder S."/>
            <person name="Kriventseva E.V."/>
            <person name="Kadowaki T."/>
            <person name="Bork P."/>
            <person name="Aranda M."/>
            <person name="Bao R."/>
            <person name="Beermann A."/>
            <person name="Berns N."/>
            <person name="Bolognesi R."/>
            <person name="Bonneton F."/>
            <person name="Bopp D."/>
            <person name="Brown S.J."/>
            <person name="Bucher G."/>
            <person name="Butts T."/>
            <person name="Chaumot A."/>
            <person name="Denell R.E."/>
            <person name="Ferrier D.E."/>
            <person name="Friedrich M."/>
            <person name="Gordon C.M."/>
            <person name="Jindra M."/>
            <person name="Klingler M."/>
            <person name="Lan Q."/>
            <person name="Lattorff H.M."/>
            <person name="Laudet V."/>
            <person name="von Levetsow C."/>
            <person name="Liu Z."/>
            <person name="Lutz R."/>
            <person name="Lynch J.A."/>
            <person name="da Fonseca R.N."/>
            <person name="Posnien N."/>
            <person name="Reuter R."/>
            <person name="Roth S."/>
            <person name="Savard J."/>
            <person name="Schinko J.B."/>
            <person name="Schmitt C."/>
            <person name="Schoppmeier M."/>
            <person name="Schroder R."/>
            <person name="Shippy T.D."/>
            <person name="Simonnet F."/>
            <person name="Marques-Souza H."/>
            <person name="Tautz D."/>
            <person name="Tomoyasu Y."/>
            <person name="Trauner J."/>
            <person name="Van der Zee M."/>
            <person name="Vervoort M."/>
            <person name="Wittkopp N."/>
            <person name="Wimmer E.A."/>
            <person name="Yang X."/>
            <person name="Jones A.K."/>
            <person name="Sattelle D.B."/>
            <person name="Ebert P.R."/>
            <person name="Nelson D."/>
            <person name="Scott J.G."/>
            <person name="Beeman R.W."/>
            <person name="Muthukrishnan S."/>
            <person name="Kramer K.J."/>
            <person name="Arakane Y."/>
            <person name="Beeman R.W."/>
            <person name="Zhu Q."/>
            <person name="Hogenkamp D."/>
            <person name="Dixit R."/>
            <person name="Oppert B."/>
            <person name="Jiang H."/>
            <person name="Zou Z."/>
            <person name="Marshall J."/>
            <person name="Elpidina E."/>
            <person name="Vinokurov K."/>
            <person name="Oppert C."/>
            <person name="Zou Z."/>
            <person name="Evans J."/>
            <person name="Lu Z."/>
            <person name="Zhao P."/>
            <person name="Sumathipala N."/>
            <person name="Altincicek B."/>
            <person name="Vilcinskas A."/>
            <person name="Williams M."/>
            <person name="Hultmark D."/>
            <person name="Hetru C."/>
            <person name="Jiang H."/>
            <person name="Grimmelikhuijzen C.J."/>
            <person name="Hauser F."/>
            <person name="Cazzamali G."/>
            <person name="Williamson M."/>
            <person name="Park Y."/>
            <person name="Li B."/>
            <person name="Tanaka Y."/>
            <person name="Predel R."/>
            <person name="Neupert S."/>
            <person name="Schachtner J."/>
            <person name="Verleyen P."/>
            <person name="Raible F."/>
            <person name="Bork P."/>
            <person name="Friedrich M."/>
            <person name="Walden K.K."/>
            <person name="Robertson H.M."/>
            <person name="Angeli S."/>
            <person name="Foret S."/>
            <person name="Bucher G."/>
            <person name="Schuetz S."/>
            <person name="Maleszka R."/>
            <person name="Wimmer E.A."/>
            <person name="Beeman R.W."/>
            <person name="Lorenzen M."/>
            <person name="Tomoyasu Y."/>
            <person name="Miller S.C."/>
            <person name="Grossmann D."/>
            <person name="Bucher G."/>
        </authorList>
    </citation>
    <scope>NUCLEOTIDE SEQUENCE [LARGE SCALE GENOMIC DNA]</scope>
    <source>
        <strain evidence="9 10">Georgia GA2</strain>
    </source>
</reference>
<protein>
    <recommendedName>
        <fullName evidence="3">acid phosphatase</fullName>
        <ecNumber evidence="3">3.1.3.2</ecNumber>
    </recommendedName>
</protein>
<evidence type="ECO:0000313" key="9">
    <source>
        <dbReference type="EMBL" id="EEZ98634.1"/>
    </source>
</evidence>
<proteinExistence type="inferred from homology"/>
<dbReference type="InterPro" id="IPR033379">
    <property type="entry name" value="Acid_Pase_AS"/>
</dbReference>
<dbReference type="GO" id="GO:0003993">
    <property type="term" value="F:acid phosphatase activity"/>
    <property type="evidence" value="ECO:0007669"/>
    <property type="project" value="UniProtKB-EC"/>
</dbReference>
<dbReference type="Pfam" id="PF00328">
    <property type="entry name" value="His_Phos_2"/>
    <property type="match status" value="1"/>
</dbReference>
<comment type="catalytic activity">
    <reaction evidence="1">
        <text>a phosphate monoester + H2O = an alcohol + phosphate</text>
        <dbReference type="Rhea" id="RHEA:15017"/>
        <dbReference type="ChEBI" id="CHEBI:15377"/>
        <dbReference type="ChEBI" id="CHEBI:30879"/>
        <dbReference type="ChEBI" id="CHEBI:43474"/>
        <dbReference type="ChEBI" id="CHEBI:67140"/>
        <dbReference type="EC" id="3.1.3.2"/>
    </reaction>
</comment>
<organism evidence="9 10">
    <name type="scientific">Tribolium castaneum</name>
    <name type="common">Red flour beetle</name>
    <dbReference type="NCBI Taxonomy" id="7070"/>
    <lineage>
        <taxon>Eukaryota</taxon>
        <taxon>Metazoa</taxon>
        <taxon>Ecdysozoa</taxon>
        <taxon>Arthropoda</taxon>
        <taxon>Hexapoda</taxon>
        <taxon>Insecta</taxon>
        <taxon>Pterygota</taxon>
        <taxon>Neoptera</taxon>
        <taxon>Endopterygota</taxon>
        <taxon>Coleoptera</taxon>
        <taxon>Polyphaga</taxon>
        <taxon>Cucujiformia</taxon>
        <taxon>Tenebrionidae</taxon>
        <taxon>Tenebrionidae incertae sedis</taxon>
        <taxon>Tribolium</taxon>
    </lineage>
</organism>
<keyword evidence="4 8" id="KW-0732">Signal</keyword>
<keyword evidence="7" id="KW-0325">Glycoprotein</keyword>
<keyword evidence="5" id="KW-0378">Hydrolase</keyword>
<dbReference type="InterPro" id="IPR029033">
    <property type="entry name" value="His_PPase_superfam"/>
</dbReference>
<evidence type="ECO:0000256" key="6">
    <source>
        <dbReference type="ARBA" id="ARBA00023157"/>
    </source>
</evidence>
<evidence type="ECO:0000256" key="3">
    <source>
        <dbReference type="ARBA" id="ARBA00012646"/>
    </source>
</evidence>
<evidence type="ECO:0000256" key="4">
    <source>
        <dbReference type="ARBA" id="ARBA00022729"/>
    </source>
</evidence>
<evidence type="ECO:0000256" key="1">
    <source>
        <dbReference type="ARBA" id="ARBA00000032"/>
    </source>
</evidence>
<dbReference type="STRING" id="7070.D6WAI1"/>
<dbReference type="eggNOG" id="KOG3720">
    <property type="taxonomic scope" value="Eukaryota"/>
</dbReference>
<dbReference type="CDD" id="cd07061">
    <property type="entry name" value="HP_HAP_like"/>
    <property type="match status" value="1"/>
</dbReference>
<accession>D6WAI1</accession>
<dbReference type="PANTHER" id="PTHR11567">
    <property type="entry name" value="ACID PHOSPHATASE-RELATED"/>
    <property type="match status" value="1"/>
</dbReference>
<dbReference type="OMA" id="HEYNIAH"/>
<dbReference type="KEGG" id="tca:662866"/>
<sequence>MVKLHLCLLLATANFFVLIDCKTSTLELVHVLFRHGDRTPDRRVIYPKDPHINETYYPFGYGQLNNAGKRKQYLLGKALNKRYKKFLGTYTLNTIDARSTDYNRTKVSLQLVLASLFPPEKELVWNKNLDWQPIPFNYWILRDDHVLGDPYKNCKRYKNSYNDFLNSSDGQKLFRQYSDFGEYIMENSGSNFTSKLMADMYFTLTTERENGLELPPWTEKVYPKVLSNLTRLDYVLNTANTELKKLASGFLLKKIITDTEQKVKNMLHQRKRMFIYSAHEYNIAHLMNLLGIYYPHVPPYGSYILIEIHNIKGVRIVKVFYQDYQTEKPKRMKLPNCHNFCRFERFVSLYKKYLPESENECELQD</sequence>
<gene>
    <name evidence="9" type="primary">AUGUSTUS-3.0.2_01161</name>
    <name evidence="9" type="ORF">TcasGA2_TC001161</name>
</gene>
<evidence type="ECO:0000256" key="7">
    <source>
        <dbReference type="ARBA" id="ARBA00023180"/>
    </source>
</evidence>
<dbReference type="GO" id="GO:0016791">
    <property type="term" value="F:phosphatase activity"/>
    <property type="evidence" value="ECO:0000318"/>
    <property type="project" value="GO_Central"/>
</dbReference>
<comment type="similarity">
    <text evidence="2">Belongs to the histidine acid phosphatase family.</text>
</comment>